<accession>A0A8K0D1L1</accession>
<proteinExistence type="predicted"/>
<feature type="domain" description="GON" evidence="2">
    <location>
        <begin position="1"/>
        <end position="154"/>
    </location>
</feature>
<gene>
    <name evidence="3" type="ORF">ILUMI_10850</name>
</gene>
<protein>
    <recommendedName>
        <fullName evidence="2">GON domain-containing protein</fullName>
    </recommendedName>
</protein>
<reference evidence="3" key="1">
    <citation type="submission" date="2019-08" db="EMBL/GenBank/DDBJ databases">
        <title>The genome of the North American firefly Photinus pyralis.</title>
        <authorList>
            <consortium name="Photinus pyralis genome working group"/>
            <person name="Fallon T.R."/>
            <person name="Sander Lower S.E."/>
            <person name="Weng J.-K."/>
        </authorList>
    </citation>
    <scope>NUCLEOTIDE SEQUENCE</scope>
    <source>
        <strain evidence="3">TRF0915ILg1</strain>
        <tissue evidence="3">Whole body</tissue>
    </source>
</reference>
<name>A0A8K0D1L1_IGNLU</name>
<dbReference type="OrthoDB" id="5855429at2759"/>
<dbReference type="PROSITE" id="PS51046">
    <property type="entry name" value="GON"/>
    <property type="match status" value="1"/>
</dbReference>
<dbReference type="Pfam" id="PF08685">
    <property type="entry name" value="GON"/>
    <property type="match status" value="1"/>
</dbReference>
<dbReference type="Proteomes" id="UP000801492">
    <property type="component" value="Unassembled WGS sequence"/>
</dbReference>
<evidence type="ECO:0000256" key="1">
    <source>
        <dbReference type="ARBA" id="ARBA00022723"/>
    </source>
</evidence>
<sequence>MGSISTIGLILFGFSLHKRESCPSNGQRRDNCDCILIGPDRSGFTVFWKVRLNITSLQIITNDFTFSRQIKGKQIPYGTAGDCYSAQEGCIQGTLSIDLTETSFRLSRSVRWIHNGNRASSQIDVREQVVRGKCGGFCGSCMPDPNVGLAVEVT</sequence>
<evidence type="ECO:0000313" key="3">
    <source>
        <dbReference type="EMBL" id="KAF2895322.1"/>
    </source>
</evidence>
<evidence type="ECO:0000313" key="4">
    <source>
        <dbReference type="Proteomes" id="UP000801492"/>
    </source>
</evidence>
<dbReference type="InterPro" id="IPR012314">
    <property type="entry name" value="Pept_M12B_GON-ADAMTSs"/>
</dbReference>
<comment type="caution">
    <text evidence="3">The sequence shown here is derived from an EMBL/GenBank/DDBJ whole genome shotgun (WGS) entry which is preliminary data.</text>
</comment>
<dbReference type="GO" id="GO:0008270">
    <property type="term" value="F:zinc ion binding"/>
    <property type="evidence" value="ECO:0007669"/>
    <property type="project" value="InterPro"/>
</dbReference>
<dbReference type="EMBL" id="VTPC01006040">
    <property type="protein sequence ID" value="KAF2895322.1"/>
    <property type="molecule type" value="Genomic_DNA"/>
</dbReference>
<organism evidence="3 4">
    <name type="scientific">Ignelater luminosus</name>
    <name type="common">Cucubano</name>
    <name type="synonym">Pyrophorus luminosus</name>
    <dbReference type="NCBI Taxonomy" id="2038154"/>
    <lineage>
        <taxon>Eukaryota</taxon>
        <taxon>Metazoa</taxon>
        <taxon>Ecdysozoa</taxon>
        <taxon>Arthropoda</taxon>
        <taxon>Hexapoda</taxon>
        <taxon>Insecta</taxon>
        <taxon>Pterygota</taxon>
        <taxon>Neoptera</taxon>
        <taxon>Endopterygota</taxon>
        <taxon>Coleoptera</taxon>
        <taxon>Polyphaga</taxon>
        <taxon>Elateriformia</taxon>
        <taxon>Elateroidea</taxon>
        <taxon>Elateridae</taxon>
        <taxon>Agrypninae</taxon>
        <taxon>Pyrophorini</taxon>
        <taxon>Ignelater</taxon>
    </lineage>
</organism>
<dbReference type="AlphaFoldDB" id="A0A8K0D1L1"/>
<keyword evidence="4" id="KW-1185">Reference proteome</keyword>
<keyword evidence="1" id="KW-0479">Metal-binding</keyword>
<evidence type="ECO:0000259" key="2">
    <source>
        <dbReference type="PROSITE" id="PS51046"/>
    </source>
</evidence>
<dbReference type="GO" id="GO:0004222">
    <property type="term" value="F:metalloendopeptidase activity"/>
    <property type="evidence" value="ECO:0007669"/>
    <property type="project" value="InterPro"/>
</dbReference>